<evidence type="ECO:0000259" key="7">
    <source>
        <dbReference type="Pfam" id="PF00441"/>
    </source>
</evidence>
<dbReference type="InterPro" id="IPR009075">
    <property type="entry name" value="AcylCo_DH/oxidase_C"/>
</dbReference>
<evidence type="ECO:0000256" key="2">
    <source>
        <dbReference type="ARBA" id="ARBA00009347"/>
    </source>
</evidence>
<evidence type="ECO:0000256" key="5">
    <source>
        <dbReference type="ARBA" id="ARBA00023002"/>
    </source>
</evidence>
<dbReference type="InterPro" id="IPR050741">
    <property type="entry name" value="Acyl-CoA_dehydrogenase"/>
</dbReference>
<comment type="similarity">
    <text evidence="2 6">Belongs to the acyl-CoA dehydrogenase family.</text>
</comment>
<keyword evidence="4 6" id="KW-0274">FAD</keyword>
<accession>A0A507D6I8</accession>
<keyword evidence="10" id="KW-1185">Reference proteome</keyword>
<dbReference type="Gene3D" id="1.20.140.10">
    <property type="entry name" value="Butyryl-CoA Dehydrogenase, subunit A, domain 3"/>
    <property type="match status" value="1"/>
</dbReference>
<evidence type="ECO:0000256" key="4">
    <source>
        <dbReference type="ARBA" id="ARBA00022827"/>
    </source>
</evidence>
<dbReference type="PANTHER" id="PTHR48083:SF13">
    <property type="entry name" value="ACYL-COA DEHYDROGENASE FAMILY MEMBER 11"/>
    <property type="match status" value="1"/>
</dbReference>
<dbReference type="Proteomes" id="UP000317494">
    <property type="component" value="Unassembled WGS sequence"/>
</dbReference>
<dbReference type="STRING" id="286115.A0A507D6I8"/>
<dbReference type="InterPro" id="IPR046373">
    <property type="entry name" value="Acyl-CoA_Oxase/DH_mid-dom_sf"/>
</dbReference>
<dbReference type="GO" id="GO:0050660">
    <property type="term" value="F:flavin adenine dinucleotide binding"/>
    <property type="evidence" value="ECO:0007669"/>
    <property type="project" value="InterPro"/>
</dbReference>
<dbReference type="Gene3D" id="1.10.540.10">
    <property type="entry name" value="Acyl-CoA dehydrogenase/oxidase, N-terminal domain"/>
    <property type="match status" value="1"/>
</dbReference>
<evidence type="ECO:0000256" key="3">
    <source>
        <dbReference type="ARBA" id="ARBA00022630"/>
    </source>
</evidence>
<feature type="domain" description="Acyl-CoA dehydrogenase/oxidase C-terminal" evidence="7">
    <location>
        <begin position="294"/>
        <end position="444"/>
    </location>
</feature>
<evidence type="ECO:0000256" key="6">
    <source>
        <dbReference type="RuleBase" id="RU362125"/>
    </source>
</evidence>
<evidence type="ECO:0000313" key="9">
    <source>
        <dbReference type="EMBL" id="TPX47142.1"/>
    </source>
</evidence>
<feature type="domain" description="Acyl-CoA oxidase/dehydrogenase middle" evidence="8">
    <location>
        <begin position="172"/>
        <end position="282"/>
    </location>
</feature>
<protein>
    <recommendedName>
        <fullName evidence="11">Acyl-CoA dehydrogenase</fullName>
    </recommendedName>
</protein>
<dbReference type="AlphaFoldDB" id="A0A507D6I8"/>
<dbReference type="InterPro" id="IPR037069">
    <property type="entry name" value="AcylCoA_DH/ox_N_sf"/>
</dbReference>
<name>A0A507D6I8_9FUNG</name>
<dbReference type="SUPFAM" id="SSF47203">
    <property type="entry name" value="Acyl-CoA dehydrogenase C-terminal domain-like"/>
    <property type="match status" value="1"/>
</dbReference>
<comment type="cofactor">
    <cofactor evidence="1 6">
        <name>FAD</name>
        <dbReference type="ChEBI" id="CHEBI:57692"/>
    </cofactor>
</comment>
<dbReference type="Pfam" id="PF02770">
    <property type="entry name" value="Acyl-CoA_dh_M"/>
    <property type="match status" value="1"/>
</dbReference>
<gene>
    <name evidence="9" type="ORF">SeMB42_g03444</name>
</gene>
<keyword evidence="3 6" id="KW-0285">Flavoprotein</keyword>
<dbReference type="GO" id="GO:0003995">
    <property type="term" value="F:acyl-CoA dehydrogenase activity"/>
    <property type="evidence" value="ECO:0007669"/>
    <property type="project" value="TreeGrafter"/>
</dbReference>
<evidence type="ECO:0008006" key="11">
    <source>
        <dbReference type="Google" id="ProtNLM"/>
    </source>
</evidence>
<evidence type="ECO:0000313" key="10">
    <source>
        <dbReference type="Proteomes" id="UP000317494"/>
    </source>
</evidence>
<dbReference type="SUPFAM" id="SSF56645">
    <property type="entry name" value="Acyl-CoA dehydrogenase NM domain-like"/>
    <property type="match status" value="1"/>
</dbReference>
<dbReference type="InterPro" id="IPR009100">
    <property type="entry name" value="AcylCoA_DH/oxidase_NM_dom_sf"/>
</dbReference>
<dbReference type="Pfam" id="PF00441">
    <property type="entry name" value="Acyl-CoA_dh_1"/>
    <property type="match status" value="1"/>
</dbReference>
<dbReference type="EMBL" id="QEAN01000122">
    <property type="protein sequence ID" value="TPX47142.1"/>
    <property type="molecule type" value="Genomic_DNA"/>
</dbReference>
<sequence length="473" mass="52507">MPTHAAHAPTPSTPASVMHESGLMLSPKAVHMLEKVTAFVENDCIPAHCIYTDQLNAMPARWSDVPAIVNVLRAKAKQLGLWNMFLTEEYGDLGPGLSTMEYALICKSLASSALFPSAYDLLEWLGKSWLASIATNCAAPDTGNMELLAKYGTKEQKETWLRPLMDAKIRSAFAMTEPDVASSDATNLSFDMTKTLDGKHYVLNGRKHWISGSSDPHCRLYIVVGKTNVSSKRHTSHSIILVPKYPNNDDHVIKGLTIVRHLHVFGFDDAPHGHDELLFENVMVPVENLVLGQGRGFEVLQGRLGGGRIHHCMRTLGVGERAMELMIMEATNPNKRPFGKLKGEQGKVQWDISECRIDLEMCKRLVYHAATAMDAKGFKGAKKEIAIAKIKVPRLVCNIIDCAIQVHGGLGLSQSTELASMYAHVRTLRLADGPDEAHAQQLARMELSRADSIRKKYEMCRLQEQEYRKQAKL</sequence>
<evidence type="ECO:0000256" key="1">
    <source>
        <dbReference type="ARBA" id="ARBA00001974"/>
    </source>
</evidence>
<dbReference type="PANTHER" id="PTHR48083">
    <property type="entry name" value="MEDIUM-CHAIN SPECIFIC ACYL-COA DEHYDROGENASE, MITOCHONDRIAL-RELATED"/>
    <property type="match status" value="1"/>
</dbReference>
<dbReference type="GO" id="GO:0005737">
    <property type="term" value="C:cytoplasm"/>
    <property type="evidence" value="ECO:0007669"/>
    <property type="project" value="TreeGrafter"/>
</dbReference>
<proteinExistence type="inferred from homology"/>
<dbReference type="InterPro" id="IPR006091">
    <property type="entry name" value="Acyl-CoA_Oxase/DH_mid-dom"/>
</dbReference>
<keyword evidence="5 6" id="KW-0560">Oxidoreductase</keyword>
<dbReference type="GO" id="GO:0033539">
    <property type="term" value="P:fatty acid beta-oxidation using acyl-CoA dehydrogenase"/>
    <property type="evidence" value="ECO:0007669"/>
    <property type="project" value="TreeGrafter"/>
</dbReference>
<reference evidence="9 10" key="1">
    <citation type="journal article" date="2019" name="Sci. Rep.">
        <title>Comparative genomics of chytrid fungi reveal insights into the obligate biotrophic and pathogenic lifestyle of Synchytrium endobioticum.</title>
        <authorList>
            <person name="van de Vossenberg B.T.L.H."/>
            <person name="Warris S."/>
            <person name="Nguyen H.D.T."/>
            <person name="van Gent-Pelzer M.P.E."/>
            <person name="Joly D.L."/>
            <person name="van de Geest H.C."/>
            <person name="Bonants P.J.M."/>
            <person name="Smith D.S."/>
            <person name="Levesque C.A."/>
            <person name="van der Lee T.A.J."/>
        </authorList>
    </citation>
    <scope>NUCLEOTIDE SEQUENCE [LARGE SCALE GENOMIC DNA]</scope>
    <source>
        <strain evidence="9 10">MB42</strain>
    </source>
</reference>
<dbReference type="InterPro" id="IPR036250">
    <property type="entry name" value="AcylCo_DH-like_C"/>
</dbReference>
<dbReference type="Gene3D" id="2.40.110.10">
    <property type="entry name" value="Butyryl-CoA Dehydrogenase, subunit A, domain 2"/>
    <property type="match status" value="1"/>
</dbReference>
<organism evidence="9 10">
    <name type="scientific">Synchytrium endobioticum</name>
    <dbReference type="NCBI Taxonomy" id="286115"/>
    <lineage>
        <taxon>Eukaryota</taxon>
        <taxon>Fungi</taxon>
        <taxon>Fungi incertae sedis</taxon>
        <taxon>Chytridiomycota</taxon>
        <taxon>Chytridiomycota incertae sedis</taxon>
        <taxon>Chytridiomycetes</taxon>
        <taxon>Synchytriales</taxon>
        <taxon>Synchytriaceae</taxon>
        <taxon>Synchytrium</taxon>
    </lineage>
</organism>
<comment type="caution">
    <text evidence="9">The sequence shown here is derived from an EMBL/GenBank/DDBJ whole genome shotgun (WGS) entry which is preliminary data.</text>
</comment>
<evidence type="ECO:0000259" key="8">
    <source>
        <dbReference type="Pfam" id="PF02770"/>
    </source>
</evidence>
<dbReference type="VEuPathDB" id="FungiDB:SeMB42_g03444"/>